<feature type="compositionally biased region" description="Basic and acidic residues" evidence="1">
    <location>
        <begin position="84"/>
        <end position="97"/>
    </location>
</feature>
<dbReference type="Proteomes" id="UP001341281">
    <property type="component" value="Chromosome 03"/>
</dbReference>
<dbReference type="InterPro" id="IPR043502">
    <property type="entry name" value="DNA/RNA_pol_sf"/>
</dbReference>
<feature type="compositionally biased region" description="Low complexity" evidence="1">
    <location>
        <begin position="587"/>
        <end position="596"/>
    </location>
</feature>
<dbReference type="AlphaFoldDB" id="A0AAQ3T1J8"/>
<feature type="compositionally biased region" description="Low complexity" evidence="1">
    <location>
        <begin position="338"/>
        <end position="362"/>
    </location>
</feature>
<dbReference type="InterPro" id="IPR021109">
    <property type="entry name" value="Peptidase_aspartic_dom_sf"/>
</dbReference>
<dbReference type="PANTHER" id="PTHR15503:SF22">
    <property type="entry name" value="TRANSPOSON TY3-I GAG POLYPROTEIN"/>
    <property type="match status" value="1"/>
</dbReference>
<evidence type="ECO:0000256" key="1">
    <source>
        <dbReference type="SAM" id="MobiDB-lite"/>
    </source>
</evidence>
<evidence type="ECO:0000313" key="3">
    <source>
        <dbReference type="Proteomes" id="UP001341281"/>
    </source>
</evidence>
<feature type="region of interest" description="Disordered" evidence="1">
    <location>
        <begin position="318"/>
        <end position="370"/>
    </location>
</feature>
<reference evidence="2 3" key="1">
    <citation type="submission" date="2024-02" db="EMBL/GenBank/DDBJ databases">
        <title>High-quality chromosome-scale genome assembly of Pensacola bahiagrass (Paspalum notatum Flugge var. saurae).</title>
        <authorList>
            <person name="Vega J.M."/>
            <person name="Podio M."/>
            <person name="Orjuela J."/>
            <person name="Siena L.A."/>
            <person name="Pessino S.C."/>
            <person name="Combes M.C."/>
            <person name="Mariac C."/>
            <person name="Albertini E."/>
            <person name="Pupilli F."/>
            <person name="Ortiz J.P.A."/>
            <person name="Leblanc O."/>
        </authorList>
    </citation>
    <scope>NUCLEOTIDE SEQUENCE [LARGE SCALE GENOMIC DNA]</scope>
    <source>
        <strain evidence="2">R1</strain>
        <tissue evidence="2">Leaf</tissue>
    </source>
</reference>
<feature type="compositionally biased region" description="Pro residues" evidence="1">
    <location>
        <begin position="597"/>
        <end position="606"/>
    </location>
</feature>
<dbReference type="Pfam" id="PF08284">
    <property type="entry name" value="RVP_2"/>
    <property type="match status" value="1"/>
</dbReference>
<dbReference type="Gene3D" id="3.10.10.10">
    <property type="entry name" value="HIV Type 1 Reverse Transcriptase, subunit A, domain 1"/>
    <property type="match status" value="1"/>
</dbReference>
<accession>A0AAQ3T1J8</accession>
<gene>
    <name evidence="2" type="ORF">U9M48_013374</name>
</gene>
<dbReference type="CDD" id="cd00303">
    <property type="entry name" value="retropepsin_like"/>
    <property type="match status" value="1"/>
</dbReference>
<organism evidence="2 3">
    <name type="scientific">Paspalum notatum var. saurae</name>
    <dbReference type="NCBI Taxonomy" id="547442"/>
    <lineage>
        <taxon>Eukaryota</taxon>
        <taxon>Viridiplantae</taxon>
        <taxon>Streptophyta</taxon>
        <taxon>Embryophyta</taxon>
        <taxon>Tracheophyta</taxon>
        <taxon>Spermatophyta</taxon>
        <taxon>Magnoliopsida</taxon>
        <taxon>Liliopsida</taxon>
        <taxon>Poales</taxon>
        <taxon>Poaceae</taxon>
        <taxon>PACMAD clade</taxon>
        <taxon>Panicoideae</taxon>
        <taxon>Andropogonodae</taxon>
        <taxon>Paspaleae</taxon>
        <taxon>Paspalinae</taxon>
        <taxon>Paspalum</taxon>
    </lineage>
</organism>
<protein>
    <submittedName>
        <fullName evidence="2">Uncharacterized protein</fullName>
    </submittedName>
</protein>
<keyword evidence="3" id="KW-1185">Reference proteome</keyword>
<proteinExistence type="predicted"/>
<evidence type="ECO:0000313" key="2">
    <source>
        <dbReference type="EMBL" id="WVZ63767.1"/>
    </source>
</evidence>
<dbReference type="SUPFAM" id="SSF56672">
    <property type="entry name" value="DNA/RNA polymerases"/>
    <property type="match status" value="1"/>
</dbReference>
<dbReference type="PANTHER" id="PTHR15503">
    <property type="entry name" value="LDOC1 RELATED"/>
    <property type="match status" value="1"/>
</dbReference>
<dbReference type="InterPro" id="IPR032567">
    <property type="entry name" value="RTL1-rel"/>
</dbReference>
<feature type="region of interest" description="Disordered" evidence="1">
    <location>
        <begin position="81"/>
        <end position="123"/>
    </location>
</feature>
<name>A0AAQ3T1J8_PASNO</name>
<dbReference type="EMBL" id="CP144747">
    <property type="protein sequence ID" value="WVZ63767.1"/>
    <property type="molecule type" value="Genomic_DNA"/>
</dbReference>
<dbReference type="Gene3D" id="2.40.70.10">
    <property type="entry name" value="Acid Proteases"/>
    <property type="match status" value="1"/>
</dbReference>
<feature type="region of interest" description="Disordered" evidence="1">
    <location>
        <begin position="576"/>
        <end position="609"/>
    </location>
</feature>
<sequence>MASTADANKTITNLQASIDTVTDSLANLTTQMSKISSQVASLQPLVPLATRLRDLPEKLEAAAFEYAQDTRALEAAVNRLKRHQNGDKQPIDVDATKGADGVSMRPPKPPPQPEVRRGPSPIASEDLDWELGIHQPVHHLHRHPVYYQYADYDMPDPRPHQIRRNQLYRLEPDDDAARDPRFHPRAKLDFPLYDGKEDPLPWLNRCESFFRGQHTPENRKVWYASLHLTGTAQLWYNRLELNSGTPSWRPSSLAFRSPMTDSPLGELAVLRRTGSVEYTDQYLSLACRDLELSEPQQVSLFVAGLGLAHAYEQRRLLNVSEPAQGRQPRTPTRPTPPASTAAASAPAPESLSSRVGSSTTSLPRRRLSPAEMAQRRADGLCFNCDEKFRVGHRCKKLFIMEVSFDPDGYDSDSKEADPVEPGISLHALTGVRALCNTTFKVRATVGTTTVTALLDSSSTHNFIDTSLAGKACIPLQARHGLSVAVANGDRIDAMGVCRNQCIDVAGEAFYIDLYALQLGGYDMVLGVQWPASLGPALWDFSRHTLCFTRNGTRALDKGRRALAAIDGCFHGAPRRTVGGTPARIRGPLPRTTRPAAGTPPQPPHPLEPGTTAVAVRPYRYAHIQKDELERQCDEMLRAGVIRPSTSAFSSPALLIKKRDGTWRFCVDYRALNDKTIKDKFPIPVVELS</sequence>